<feature type="compositionally biased region" description="Basic and acidic residues" evidence="1">
    <location>
        <begin position="332"/>
        <end position="344"/>
    </location>
</feature>
<feature type="compositionally biased region" description="Basic and acidic residues" evidence="1">
    <location>
        <begin position="466"/>
        <end position="481"/>
    </location>
</feature>
<keyword evidence="3" id="KW-1185">Reference proteome</keyword>
<feature type="compositionally biased region" description="Low complexity" evidence="1">
    <location>
        <begin position="527"/>
        <end position="536"/>
    </location>
</feature>
<dbReference type="EMBL" id="CAJSLV010000055">
    <property type="protein sequence ID" value="CAG6394318.1"/>
    <property type="molecule type" value="Genomic_DNA"/>
</dbReference>
<gene>
    <name evidence="2" type="ORF">SCOCK_260012</name>
</gene>
<protein>
    <submittedName>
        <fullName evidence="2">Uncharacterized protein</fullName>
    </submittedName>
</protein>
<dbReference type="Proteomes" id="UP001152519">
    <property type="component" value="Unassembled WGS sequence"/>
</dbReference>
<proteinExistence type="predicted"/>
<feature type="region of interest" description="Disordered" evidence="1">
    <location>
        <begin position="324"/>
        <end position="356"/>
    </location>
</feature>
<feature type="region of interest" description="Disordered" evidence="1">
    <location>
        <begin position="522"/>
        <end position="567"/>
    </location>
</feature>
<accession>A0A9W4DQA8</accession>
<dbReference type="AlphaFoldDB" id="A0A9W4DQA8"/>
<name>A0A9W4DQA8_9ACTN</name>
<organism evidence="2 3">
    <name type="scientific">Actinacidiphila cocklensis</name>
    <dbReference type="NCBI Taxonomy" id="887465"/>
    <lineage>
        <taxon>Bacteria</taxon>
        <taxon>Bacillati</taxon>
        <taxon>Actinomycetota</taxon>
        <taxon>Actinomycetes</taxon>
        <taxon>Kitasatosporales</taxon>
        <taxon>Streptomycetaceae</taxon>
        <taxon>Actinacidiphila</taxon>
    </lineage>
</organism>
<evidence type="ECO:0000256" key="1">
    <source>
        <dbReference type="SAM" id="MobiDB-lite"/>
    </source>
</evidence>
<comment type="caution">
    <text evidence="2">The sequence shown here is derived from an EMBL/GenBank/DDBJ whole genome shotgun (WGS) entry which is preliminary data.</text>
</comment>
<evidence type="ECO:0000313" key="3">
    <source>
        <dbReference type="Proteomes" id="UP001152519"/>
    </source>
</evidence>
<reference evidence="2" key="1">
    <citation type="submission" date="2021-05" db="EMBL/GenBank/DDBJ databases">
        <authorList>
            <person name="Arsene-Ploetze F."/>
        </authorList>
    </citation>
    <scope>NUCLEOTIDE SEQUENCE</scope>
    <source>
        <strain evidence="2">DSM 42138</strain>
    </source>
</reference>
<evidence type="ECO:0000313" key="2">
    <source>
        <dbReference type="EMBL" id="CAG6394318.1"/>
    </source>
</evidence>
<feature type="region of interest" description="Disordered" evidence="1">
    <location>
        <begin position="466"/>
        <end position="501"/>
    </location>
</feature>
<sequence>MGRQMYMTMQGRAGSAAVPDGGGVAELADAVLGQLPAVAGALDAAEGQRRVRGGHAVEEHPARLQVAHEAPLLVLVGGPHVGTQAERRVVGQRHRLAQVPHPVEGGDRAEGLLAVDAHRLGDPGQHGRLVVPAGRQRLGAAGAAQRLGAPGERVVDQLLQVGPALLGGQRADVGGRGRGVADPQGAHRPGEALGEVVVYVGVDDEALGRDAGLAVVLHPGGDRDLDRPVEVGGGRRHHHEGVAAAEFQHRLLDLVARDRGDRAARALAAGEGRGGHPRVAQDTLDRAGADQQGLEAALGEAGAVEQLAQVEGGLRDVGRVLEQPDVAGHQRGRGEPDHLPEREVPRHHREHHPQRAVADVRPGGAAVLDVGGVGVLVGEQALGAGGVPAHRLGALGRLRAGGDQRLAHLGGHGAGDLVPLLVEQVGGGVQQPRPGPEVGLPPAAECALRGGDPLFDALRVERVEGTDRLPGRGVHGGDRHAAPPRAAGRPGGRAGRAPTRRGYPRLPCPCGCAAILPPTAAPGGGAAPAHGRTAPARRNPAAGPTSVRVIPQPAAPRREGADLQRSSIGNARHISHRFYARRIVSRTPFTAPHLEVDGCLVPVRPAAGSRSARPRPWA</sequence>
<feature type="compositionally biased region" description="Basic residues" evidence="1">
    <location>
        <begin position="345"/>
        <end position="354"/>
    </location>
</feature>